<evidence type="ECO:0000259" key="2">
    <source>
        <dbReference type="Pfam" id="PF12776"/>
    </source>
</evidence>
<dbReference type="InterPro" id="IPR024752">
    <property type="entry name" value="Myb/SANT-like_dom"/>
</dbReference>
<evidence type="ECO:0000313" key="4">
    <source>
        <dbReference type="Proteomes" id="UP001318860"/>
    </source>
</evidence>
<dbReference type="EMBL" id="JABTTQ020001130">
    <property type="protein sequence ID" value="KAK6134849.1"/>
    <property type="molecule type" value="Genomic_DNA"/>
</dbReference>
<organism evidence="3 4">
    <name type="scientific">Rehmannia glutinosa</name>
    <name type="common">Chinese foxglove</name>
    <dbReference type="NCBI Taxonomy" id="99300"/>
    <lineage>
        <taxon>Eukaryota</taxon>
        <taxon>Viridiplantae</taxon>
        <taxon>Streptophyta</taxon>
        <taxon>Embryophyta</taxon>
        <taxon>Tracheophyta</taxon>
        <taxon>Spermatophyta</taxon>
        <taxon>Magnoliopsida</taxon>
        <taxon>eudicotyledons</taxon>
        <taxon>Gunneridae</taxon>
        <taxon>Pentapetalae</taxon>
        <taxon>asterids</taxon>
        <taxon>lamiids</taxon>
        <taxon>Lamiales</taxon>
        <taxon>Orobanchaceae</taxon>
        <taxon>Rehmannieae</taxon>
        <taxon>Rehmannia</taxon>
    </lineage>
</organism>
<feature type="region of interest" description="Disordered" evidence="1">
    <location>
        <begin position="1"/>
        <end position="21"/>
    </location>
</feature>
<dbReference type="InterPro" id="IPR045026">
    <property type="entry name" value="LIMYB"/>
</dbReference>
<protein>
    <recommendedName>
        <fullName evidence="2">Myb/SANT-like domain-containing protein</fullName>
    </recommendedName>
</protein>
<dbReference type="Proteomes" id="UP001318860">
    <property type="component" value="Unassembled WGS sequence"/>
</dbReference>
<name>A0ABR0VL65_REHGL</name>
<feature type="domain" description="Myb/SANT-like" evidence="2">
    <location>
        <begin position="52"/>
        <end position="140"/>
    </location>
</feature>
<evidence type="ECO:0000313" key="3">
    <source>
        <dbReference type="EMBL" id="KAK6134849.1"/>
    </source>
</evidence>
<feature type="region of interest" description="Disordered" evidence="1">
    <location>
        <begin position="203"/>
        <end position="231"/>
    </location>
</feature>
<proteinExistence type="predicted"/>
<evidence type="ECO:0000256" key="1">
    <source>
        <dbReference type="SAM" id="MobiDB-lite"/>
    </source>
</evidence>
<keyword evidence="4" id="KW-1185">Reference proteome</keyword>
<feature type="compositionally biased region" description="Polar residues" evidence="1">
    <location>
        <begin position="211"/>
        <end position="225"/>
    </location>
</feature>
<accession>A0ABR0VL65</accession>
<dbReference type="PANTHER" id="PTHR47584">
    <property type="match status" value="1"/>
</dbReference>
<dbReference type="PANTHER" id="PTHR47584:SF14">
    <property type="entry name" value="L10-INTERACTING MYB DOMAIN-CONTAINING PROTEIN-LIKE"/>
    <property type="match status" value="1"/>
</dbReference>
<gene>
    <name evidence="3" type="ORF">DH2020_031390</name>
</gene>
<comment type="caution">
    <text evidence="3">The sequence shown here is derived from an EMBL/GenBank/DDBJ whole genome shotgun (WGS) entry which is preliminary data.</text>
</comment>
<sequence>MEKEPAGCDNSEPLKYKMNRKGKAKVISTTQDDNHERSIRSRRDDATWIWQHCGFLELMYIQFQEGQLLTSTFSDQTWKTIGKELFDRHNVNYTAPQLKGKACRLRILWRKFHDLITKKTGFGWDPLSGTVTAPEEYWTSWLAENPEEASLRKKGLPHYDLCTEMFSKSVATGAFARSSAFGPLDSDEEGDLDPTYKVTTQTEGIPLGVGTPTSLDPLQQPSSLYKASDKKAAKSTRSSRLDEAIDAWTSVNKESVKRMKRKSNDAVEDCMAALEAMEGLSEKKFFLAQDAFLKRIRRKMFLLMNEDKKRKWVESLGEP</sequence>
<dbReference type="Pfam" id="PF12776">
    <property type="entry name" value="Myb_DNA-bind_3"/>
    <property type="match status" value="1"/>
</dbReference>
<reference evidence="3 4" key="1">
    <citation type="journal article" date="2021" name="Comput. Struct. Biotechnol. J.">
        <title>De novo genome assembly of the potent medicinal plant Rehmannia glutinosa using nanopore technology.</title>
        <authorList>
            <person name="Ma L."/>
            <person name="Dong C."/>
            <person name="Song C."/>
            <person name="Wang X."/>
            <person name="Zheng X."/>
            <person name="Niu Y."/>
            <person name="Chen S."/>
            <person name="Feng W."/>
        </authorList>
    </citation>
    <scope>NUCLEOTIDE SEQUENCE [LARGE SCALE GENOMIC DNA]</scope>
    <source>
        <strain evidence="3">DH-2019</strain>
    </source>
</reference>